<reference evidence="2 3" key="1">
    <citation type="journal article" date="2015" name="Genome Announc.">
        <title>Expanding the biotechnology potential of lactobacilli through comparative genomics of 213 strains and associated genera.</title>
        <authorList>
            <person name="Sun Z."/>
            <person name="Harris H.M."/>
            <person name="McCann A."/>
            <person name="Guo C."/>
            <person name="Argimon S."/>
            <person name="Zhang W."/>
            <person name="Yang X."/>
            <person name="Jeffery I.B."/>
            <person name="Cooney J.C."/>
            <person name="Kagawa T.F."/>
            <person name="Liu W."/>
            <person name="Song Y."/>
            <person name="Salvetti E."/>
            <person name="Wrobel A."/>
            <person name="Rasinkangas P."/>
            <person name="Parkhill J."/>
            <person name="Rea M.C."/>
            <person name="O'Sullivan O."/>
            <person name="Ritari J."/>
            <person name="Douillard F.P."/>
            <person name="Paul Ross R."/>
            <person name="Yang R."/>
            <person name="Briner A.E."/>
            <person name="Felis G.E."/>
            <person name="de Vos W.M."/>
            <person name="Barrangou R."/>
            <person name="Klaenhammer T.R."/>
            <person name="Caufield P.W."/>
            <person name="Cui Y."/>
            <person name="Zhang H."/>
            <person name="O'Toole P.W."/>
        </authorList>
    </citation>
    <scope>NUCLEOTIDE SEQUENCE [LARGE SCALE GENOMIC DNA]</scope>
    <source>
        <strain evidence="2 3">DSM 16045</strain>
    </source>
</reference>
<dbReference type="EMBL" id="AZFN01000019">
    <property type="protein sequence ID" value="KRM01346.1"/>
    <property type="molecule type" value="Genomic_DNA"/>
</dbReference>
<accession>A0A0R1V746</accession>
<evidence type="ECO:0000313" key="2">
    <source>
        <dbReference type="EMBL" id="KRM01346.1"/>
    </source>
</evidence>
<comment type="caution">
    <text evidence="2">The sequence shown here is derived from an EMBL/GenBank/DDBJ whole genome shotgun (WGS) entry which is preliminary data.</text>
</comment>
<protein>
    <submittedName>
        <fullName evidence="2">Uncharacterized protein</fullName>
    </submittedName>
</protein>
<gene>
    <name evidence="2" type="ORF">FC60_GL000703</name>
</gene>
<dbReference type="Proteomes" id="UP000051739">
    <property type="component" value="Unassembled WGS sequence"/>
</dbReference>
<dbReference type="PATRIC" id="fig|1423749.3.peg.709"/>
<evidence type="ECO:0000313" key="3">
    <source>
        <dbReference type="Proteomes" id="UP000051739"/>
    </source>
</evidence>
<dbReference type="RefSeq" id="WP_056937725.1">
    <property type="nucleotide sequence ID" value="NZ_AZFN01000019.1"/>
</dbReference>
<evidence type="ECO:0000256" key="1">
    <source>
        <dbReference type="SAM" id="MobiDB-lite"/>
    </source>
</evidence>
<feature type="compositionally biased region" description="Basic residues" evidence="1">
    <location>
        <begin position="12"/>
        <end position="27"/>
    </location>
</feature>
<dbReference type="AlphaFoldDB" id="A0A0R1V746"/>
<keyword evidence="3" id="KW-1185">Reference proteome</keyword>
<feature type="region of interest" description="Disordered" evidence="1">
    <location>
        <begin position="1"/>
        <end position="28"/>
    </location>
</feature>
<organism evidence="2 3">
    <name type="scientific">Limosilactobacillus gastricus DSM 16045</name>
    <dbReference type="NCBI Taxonomy" id="1423749"/>
    <lineage>
        <taxon>Bacteria</taxon>
        <taxon>Bacillati</taxon>
        <taxon>Bacillota</taxon>
        <taxon>Bacilli</taxon>
        <taxon>Lactobacillales</taxon>
        <taxon>Lactobacillaceae</taxon>
        <taxon>Limosilactobacillus</taxon>
    </lineage>
</organism>
<sequence length="212" mass="25093">MPKQGQFARQSRQSKLKATKQKLKRQKQTITDQQMSDFLVVRYALTLRQRTTANSQETLQRFIQEIADHLRQTQGDFEHLLPMIWQKVSGQVPWQFYWQLSLNWPQLAPFLHREINALPLGQPIWVQNLPTLEDFDTQLLNEMVNQIIATTTLNHPLKSEQREQVKQRLTTTLWIDKQIQWEQIRQLLGPFQQTITSNDSGSQVWLDHLARL</sequence>
<proteinExistence type="predicted"/>
<name>A0A0R1V746_9LACO</name>